<organism evidence="5 6">
    <name type="scientific">Geranomyces variabilis</name>
    <dbReference type="NCBI Taxonomy" id="109894"/>
    <lineage>
        <taxon>Eukaryota</taxon>
        <taxon>Fungi</taxon>
        <taxon>Fungi incertae sedis</taxon>
        <taxon>Chytridiomycota</taxon>
        <taxon>Chytridiomycota incertae sedis</taxon>
        <taxon>Chytridiomycetes</taxon>
        <taxon>Spizellomycetales</taxon>
        <taxon>Powellomycetaceae</taxon>
        <taxon>Geranomyces</taxon>
    </lineage>
</organism>
<dbReference type="GO" id="GO:0006633">
    <property type="term" value="P:fatty acid biosynthetic process"/>
    <property type="evidence" value="ECO:0007669"/>
    <property type="project" value="TreeGrafter"/>
</dbReference>
<gene>
    <name evidence="5" type="ORF">HDU87_003353</name>
</gene>
<evidence type="ECO:0000259" key="4">
    <source>
        <dbReference type="SMART" id="SM00822"/>
    </source>
</evidence>
<name>A0AAD5XRF6_9FUNG</name>
<reference evidence="5" key="1">
    <citation type="submission" date="2020-05" db="EMBL/GenBank/DDBJ databases">
        <title>Phylogenomic resolution of chytrid fungi.</title>
        <authorList>
            <person name="Stajich J.E."/>
            <person name="Amses K."/>
            <person name="Simmons R."/>
            <person name="Seto K."/>
            <person name="Myers J."/>
            <person name="Bonds A."/>
            <person name="Quandt C.A."/>
            <person name="Barry K."/>
            <person name="Liu P."/>
            <person name="Grigoriev I."/>
            <person name="Longcore J.E."/>
            <person name="James T.Y."/>
        </authorList>
    </citation>
    <scope>NUCLEOTIDE SEQUENCE</scope>
    <source>
        <strain evidence="5">JEL0379</strain>
    </source>
</reference>
<evidence type="ECO:0000256" key="1">
    <source>
        <dbReference type="ARBA" id="ARBA00006484"/>
    </source>
</evidence>
<sequence length="250" mass="25585">MAPLPVAVITGGSRGIGLAVARAFLPTHRIVLVARTPAHLETASASLTASLNRTDAASSDRVRCLVADLSSITAAKHAGDEIVAMGDTEVLVNSAGVATDAPLIVSNMDHIQGVLDTNLTATIMVTRAVAKSMVRRKKGGCIVNISSVAGIKGNSGQSVYSASKAGVIGFTKSLSRELGSRGIRVNAIAPGYVDTDMTSSIPSVKRAEYVAATPLGRFGTPEEIGHAALFLSQATYITGQCLVVDGGLSA</sequence>
<comment type="similarity">
    <text evidence="1">Belongs to the short-chain dehydrogenases/reductases (SDR) family.</text>
</comment>
<proteinExistence type="inferred from homology"/>
<dbReference type="PROSITE" id="PS00061">
    <property type="entry name" value="ADH_SHORT"/>
    <property type="match status" value="1"/>
</dbReference>
<dbReference type="FunFam" id="3.40.50.720:FF:000173">
    <property type="entry name" value="3-oxoacyl-[acyl-carrier protein] reductase"/>
    <property type="match status" value="1"/>
</dbReference>
<dbReference type="PRINTS" id="PR00080">
    <property type="entry name" value="SDRFAMILY"/>
</dbReference>
<evidence type="ECO:0000313" key="5">
    <source>
        <dbReference type="EMBL" id="KAJ3178798.1"/>
    </source>
</evidence>
<dbReference type="Pfam" id="PF13561">
    <property type="entry name" value="adh_short_C2"/>
    <property type="match status" value="1"/>
</dbReference>
<keyword evidence="2" id="KW-0521">NADP</keyword>
<evidence type="ECO:0000313" key="6">
    <source>
        <dbReference type="Proteomes" id="UP001212152"/>
    </source>
</evidence>
<dbReference type="InterPro" id="IPR002347">
    <property type="entry name" value="SDR_fam"/>
</dbReference>
<protein>
    <recommendedName>
        <fullName evidence="4">Ketoreductase domain-containing protein</fullName>
    </recommendedName>
</protein>
<comment type="caution">
    <text evidence="5">The sequence shown here is derived from an EMBL/GenBank/DDBJ whole genome shotgun (WGS) entry which is preliminary data.</text>
</comment>
<dbReference type="GO" id="GO:0016616">
    <property type="term" value="F:oxidoreductase activity, acting on the CH-OH group of donors, NAD or NADP as acceptor"/>
    <property type="evidence" value="ECO:0007669"/>
    <property type="project" value="UniProtKB-ARBA"/>
</dbReference>
<keyword evidence="6" id="KW-1185">Reference proteome</keyword>
<dbReference type="Gene3D" id="3.40.50.720">
    <property type="entry name" value="NAD(P)-binding Rossmann-like Domain"/>
    <property type="match status" value="1"/>
</dbReference>
<dbReference type="Proteomes" id="UP001212152">
    <property type="component" value="Unassembled WGS sequence"/>
</dbReference>
<evidence type="ECO:0000256" key="2">
    <source>
        <dbReference type="ARBA" id="ARBA00022857"/>
    </source>
</evidence>
<feature type="domain" description="Ketoreductase" evidence="4">
    <location>
        <begin position="5"/>
        <end position="191"/>
    </location>
</feature>
<dbReference type="SUPFAM" id="SSF51735">
    <property type="entry name" value="NAD(P)-binding Rossmann-fold domains"/>
    <property type="match status" value="1"/>
</dbReference>
<dbReference type="InterPro" id="IPR020904">
    <property type="entry name" value="Sc_DH/Rdtase_CS"/>
</dbReference>
<dbReference type="EMBL" id="JADGJQ010000024">
    <property type="protein sequence ID" value="KAJ3178798.1"/>
    <property type="molecule type" value="Genomic_DNA"/>
</dbReference>
<keyword evidence="3" id="KW-0560">Oxidoreductase</keyword>
<dbReference type="PANTHER" id="PTHR42760">
    <property type="entry name" value="SHORT-CHAIN DEHYDROGENASES/REDUCTASES FAMILY MEMBER"/>
    <property type="match status" value="1"/>
</dbReference>
<dbReference type="PRINTS" id="PR00081">
    <property type="entry name" value="GDHRDH"/>
</dbReference>
<evidence type="ECO:0000256" key="3">
    <source>
        <dbReference type="ARBA" id="ARBA00023002"/>
    </source>
</evidence>
<dbReference type="PANTHER" id="PTHR42760:SF133">
    <property type="entry name" value="3-OXOACYL-[ACYL-CARRIER-PROTEIN] REDUCTASE"/>
    <property type="match status" value="1"/>
</dbReference>
<dbReference type="SMART" id="SM00822">
    <property type="entry name" value="PKS_KR"/>
    <property type="match status" value="1"/>
</dbReference>
<accession>A0AAD5XRF6</accession>
<dbReference type="GO" id="GO:0048038">
    <property type="term" value="F:quinone binding"/>
    <property type="evidence" value="ECO:0007669"/>
    <property type="project" value="TreeGrafter"/>
</dbReference>
<dbReference type="InterPro" id="IPR036291">
    <property type="entry name" value="NAD(P)-bd_dom_sf"/>
</dbReference>
<dbReference type="AlphaFoldDB" id="A0AAD5XRF6"/>
<dbReference type="InterPro" id="IPR057326">
    <property type="entry name" value="KR_dom"/>
</dbReference>